<protein>
    <submittedName>
        <fullName evidence="1">Uncharacterized protein</fullName>
    </submittedName>
</protein>
<organism evidence="1 2">
    <name type="scientific">Orbilia ellipsospora</name>
    <dbReference type="NCBI Taxonomy" id="2528407"/>
    <lineage>
        <taxon>Eukaryota</taxon>
        <taxon>Fungi</taxon>
        <taxon>Dikarya</taxon>
        <taxon>Ascomycota</taxon>
        <taxon>Pezizomycotina</taxon>
        <taxon>Orbiliomycetes</taxon>
        <taxon>Orbiliales</taxon>
        <taxon>Orbiliaceae</taxon>
        <taxon>Orbilia</taxon>
    </lineage>
</organism>
<dbReference type="Proteomes" id="UP001365542">
    <property type="component" value="Unassembled WGS sequence"/>
</dbReference>
<reference evidence="1 2" key="1">
    <citation type="submission" date="2019-10" db="EMBL/GenBank/DDBJ databases">
        <authorList>
            <person name="Palmer J.M."/>
        </authorList>
    </citation>
    <scope>NUCLEOTIDE SEQUENCE [LARGE SCALE GENOMIC DNA]</scope>
    <source>
        <strain evidence="1 2">TWF694</strain>
    </source>
</reference>
<proteinExistence type="predicted"/>
<evidence type="ECO:0000313" key="1">
    <source>
        <dbReference type="EMBL" id="KAK6543442.1"/>
    </source>
</evidence>
<accession>A0AAV9XR92</accession>
<dbReference type="EMBL" id="JAVHJO010000001">
    <property type="protein sequence ID" value="KAK6543442.1"/>
    <property type="molecule type" value="Genomic_DNA"/>
</dbReference>
<name>A0AAV9XR92_9PEZI</name>
<sequence length="252" mass="26975">MSSVNRPRHPAPSPRCQAALAKSFAGNKKFILVDGVLTLRKPAAKQDTRQSNRPMITKKPPALVVNKVRAPPSTTLAPFSGQPLSACLPSEVSLSSTGSETEKDIDVESVFSDAEIVVRYWIPEDSEDDDDLIAIELDNAVAGASERKATAIAGPDDSVNTESDDLAGGLPEALDRAGHGPSCLVPGSLPCAICQVSRWVTAVGGFSESVEQPPEDLSRHWHRQALFNAQARVQEYATWLSGALVSALAWFF</sequence>
<evidence type="ECO:0000313" key="2">
    <source>
        <dbReference type="Proteomes" id="UP001365542"/>
    </source>
</evidence>
<gene>
    <name evidence="1" type="ORF">TWF694_000189</name>
</gene>
<dbReference type="AlphaFoldDB" id="A0AAV9XR92"/>
<keyword evidence="2" id="KW-1185">Reference proteome</keyword>
<comment type="caution">
    <text evidence="1">The sequence shown here is derived from an EMBL/GenBank/DDBJ whole genome shotgun (WGS) entry which is preliminary data.</text>
</comment>